<gene>
    <name evidence="14" type="ORF">Y1Q_0009070</name>
</gene>
<feature type="transmembrane region" description="Helical" evidence="12">
    <location>
        <begin position="276"/>
        <end position="295"/>
    </location>
</feature>
<evidence type="ECO:0000256" key="9">
    <source>
        <dbReference type="ARBA" id="ARBA00023170"/>
    </source>
</evidence>
<evidence type="ECO:0000256" key="3">
    <source>
        <dbReference type="ARBA" id="ARBA00022606"/>
    </source>
</evidence>
<dbReference type="FunFam" id="1.20.1070.10:FF:000015">
    <property type="entry name" value="Olfactory receptor"/>
    <property type="match status" value="1"/>
</dbReference>
<dbReference type="Proteomes" id="UP000050525">
    <property type="component" value="Unassembled WGS sequence"/>
</dbReference>
<sequence>MKADAERKNHSVVMEFILLGLSDQRELQELIFVVFSLVYAVAVLGNLTIITLASLDTQLHTPMYFFLSNLAFLNICYVSLVVPKMLTNILTGSKSIPYELCAVQVYVTVFLGSAECLILMMMAFDRYVAICNPLRYNTIMNRRVCIKLAVTSWTISFLVTAIPLSLLWPVLCGPNTINHFFCETPSLVMLSCEDTSQIETMMFTGSIFTLMVPLFLVLVSYIRIIQAILKIGSAAGRQKAFSTCSSHMTVVTIFYGTGMFMYMQPQAQHSPDKDKVVSVFYAVINPMLNPIIYSLRNREVKGALGRVLQRCKVFWGL</sequence>
<evidence type="ECO:0000256" key="11">
    <source>
        <dbReference type="RuleBase" id="RU000688"/>
    </source>
</evidence>
<dbReference type="InterPro" id="IPR017452">
    <property type="entry name" value="GPCR_Rhodpsn_7TM"/>
</dbReference>
<dbReference type="SUPFAM" id="SSF81321">
    <property type="entry name" value="Family A G protein-coupled receptor-like"/>
    <property type="match status" value="1"/>
</dbReference>
<comment type="subcellular location">
    <subcellularLocation>
        <location evidence="1 12">Cell membrane</location>
        <topology evidence="1 12">Multi-pass membrane protein</topology>
    </subcellularLocation>
</comment>
<dbReference type="PROSITE" id="PS00237">
    <property type="entry name" value="G_PROTEIN_RECEP_F1_1"/>
    <property type="match status" value="1"/>
</dbReference>
<evidence type="ECO:0000256" key="12">
    <source>
        <dbReference type="RuleBase" id="RU363047"/>
    </source>
</evidence>
<dbReference type="InterPro" id="IPR000276">
    <property type="entry name" value="GPCR_Rhodpsn"/>
</dbReference>
<feature type="domain" description="G-protein coupled receptors family 1 profile" evidence="13">
    <location>
        <begin position="45"/>
        <end position="293"/>
    </location>
</feature>
<comment type="similarity">
    <text evidence="11">Belongs to the G-protein coupled receptor 1 family.</text>
</comment>
<proteinExistence type="inferred from homology"/>
<feature type="transmembrane region" description="Helical" evidence="12">
    <location>
        <begin position="30"/>
        <end position="52"/>
    </location>
</feature>
<dbReference type="GO" id="GO:0005886">
    <property type="term" value="C:plasma membrane"/>
    <property type="evidence" value="ECO:0007669"/>
    <property type="project" value="UniProtKB-SubCell"/>
</dbReference>
<evidence type="ECO:0000256" key="4">
    <source>
        <dbReference type="ARBA" id="ARBA00022692"/>
    </source>
</evidence>
<dbReference type="PRINTS" id="PR00237">
    <property type="entry name" value="GPCRRHODOPSN"/>
</dbReference>
<keyword evidence="2 12" id="KW-1003">Cell membrane</keyword>
<evidence type="ECO:0000313" key="14">
    <source>
        <dbReference type="EMBL" id="KYO31371.1"/>
    </source>
</evidence>
<feature type="transmembrane region" description="Helical" evidence="12">
    <location>
        <begin position="245"/>
        <end position="264"/>
    </location>
</feature>
<keyword evidence="6 12" id="KW-1133">Transmembrane helix</keyword>
<dbReference type="Gene3D" id="1.20.1070.10">
    <property type="entry name" value="Rhodopsin 7-helix transmembrane proteins"/>
    <property type="match status" value="1"/>
</dbReference>
<dbReference type="STRING" id="8496.A0A151N3J0"/>
<comment type="caution">
    <text evidence="14">The sequence shown here is derived from an EMBL/GenBank/DDBJ whole genome shotgun (WGS) entry which is preliminary data.</text>
</comment>
<feature type="transmembrane region" description="Helical" evidence="12">
    <location>
        <begin position="64"/>
        <end position="83"/>
    </location>
</feature>
<dbReference type="PROSITE" id="PS50262">
    <property type="entry name" value="G_PROTEIN_RECEP_F1_2"/>
    <property type="match status" value="1"/>
</dbReference>
<dbReference type="GO" id="GO:0004984">
    <property type="term" value="F:olfactory receptor activity"/>
    <property type="evidence" value="ECO:0007669"/>
    <property type="project" value="InterPro"/>
</dbReference>
<dbReference type="PRINTS" id="PR00245">
    <property type="entry name" value="OLFACTORYR"/>
</dbReference>
<evidence type="ECO:0000256" key="5">
    <source>
        <dbReference type="ARBA" id="ARBA00022725"/>
    </source>
</evidence>
<protein>
    <recommendedName>
        <fullName evidence="12">Olfactory receptor</fullName>
    </recommendedName>
</protein>
<accession>A0A151N3J0</accession>
<reference evidence="14 15" key="1">
    <citation type="journal article" date="2012" name="Genome Biol.">
        <title>Sequencing three crocodilian genomes to illuminate the evolution of archosaurs and amniotes.</title>
        <authorList>
            <person name="St John J.A."/>
            <person name="Braun E.L."/>
            <person name="Isberg S.R."/>
            <person name="Miles L.G."/>
            <person name="Chong A.Y."/>
            <person name="Gongora J."/>
            <person name="Dalzell P."/>
            <person name="Moran C."/>
            <person name="Bed'hom B."/>
            <person name="Abzhanov A."/>
            <person name="Burgess S.C."/>
            <person name="Cooksey A.M."/>
            <person name="Castoe T.A."/>
            <person name="Crawford N.G."/>
            <person name="Densmore L.D."/>
            <person name="Drew J.C."/>
            <person name="Edwards S.V."/>
            <person name="Faircloth B.C."/>
            <person name="Fujita M.K."/>
            <person name="Greenwold M.J."/>
            <person name="Hoffmann F.G."/>
            <person name="Howard J.M."/>
            <person name="Iguchi T."/>
            <person name="Janes D.E."/>
            <person name="Khan S.Y."/>
            <person name="Kohno S."/>
            <person name="de Koning A.J."/>
            <person name="Lance S.L."/>
            <person name="McCarthy F.M."/>
            <person name="McCormack J.E."/>
            <person name="Merchant M.E."/>
            <person name="Peterson D.G."/>
            <person name="Pollock D.D."/>
            <person name="Pourmand N."/>
            <person name="Raney B.J."/>
            <person name="Roessler K.A."/>
            <person name="Sanford J.R."/>
            <person name="Sawyer R.H."/>
            <person name="Schmidt C.J."/>
            <person name="Triplett E.W."/>
            <person name="Tuberville T.D."/>
            <person name="Venegas-Anaya M."/>
            <person name="Howard J.T."/>
            <person name="Jarvis E.D."/>
            <person name="Guillette L.J.Jr."/>
            <person name="Glenn T.C."/>
            <person name="Green R.E."/>
            <person name="Ray D.A."/>
        </authorList>
    </citation>
    <scope>NUCLEOTIDE SEQUENCE [LARGE SCALE GENOMIC DNA]</scope>
    <source>
        <strain evidence="14">KSC_2009_1</strain>
    </source>
</reference>
<dbReference type="eggNOG" id="ENOG502SKMF">
    <property type="taxonomic scope" value="Eukaryota"/>
</dbReference>
<evidence type="ECO:0000313" key="15">
    <source>
        <dbReference type="Proteomes" id="UP000050525"/>
    </source>
</evidence>
<keyword evidence="3 12" id="KW-0716">Sensory transduction</keyword>
<keyword evidence="9 11" id="KW-0675">Receptor</keyword>
<evidence type="ECO:0000256" key="10">
    <source>
        <dbReference type="ARBA" id="ARBA00023224"/>
    </source>
</evidence>
<name>A0A151N3J0_ALLMI</name>
<dbReference type="CDD" id="cd15431">
    <property type="entry name" value="7tmA_OR13H-like"/>
    <property type="match status" value="1"/>
</dbReference>
<dbReference type="EMBL" id="AKHW03004080">
    <property type="protein sequence ID" value="KYO31371.1"/>
    <property type="molecule type" value="Genomic_DNA"/>
</dbReference>
<feature type="transmembrane region" description="Helical" evidence="12">
    <location>
        <begin position="144"/>
        <end position="168"/>
    </location>
</feature>
<dbReference type="GO" id="GO:0004930">
    <property type="term" value="F:G protein-coupled receptor activity"/>
    <property type="evidence" value="ECO:0007669"/>
    <property type="project" value="UniProtKB-KW"/>
</dbReference>
<evidence type="ECO:0000256" key="6">
    <source>
        <dbReference type="ARBA" id="ARBA00022989"/>
    </source>
</evidence>
<keyword evidence="7 11" id="KW-0297">G-protein coupled receptor</keyword>
<keyword evidence="5 12" id="KW-0552">Olfaction</keyword>
<evidence type="ECO:0000256" key="7">
    <source>
        <dbReference type="ARBA" id="ARBA00023040"/>
    </source>
</evidence>
<keyword evidence="4 11" id="KW-0812">Transmembrane</keyword>
<dbReference type="PANTHER" id="PTHR26453">
    <property type="entry name" value="OLFACTORY RECEPTOR"/>
    <property type="match status" value="1"/>
</dbReference>
<dbReference type="InterPro" id="IPR000725">
    <property type="entry name" value="Olfact_rcpt"/>
</dbReference>
<evidence type="ECO:0000256" key="8">
    <source>
        <dbReference type="ARBA" id="ARBA00023136"/>
    </source>
</evidence>
<evidence type="ECO:0000256" key="2">
    <source>
        <dbReference type="ARBA" id="ARBA00022475"/>
    </source>
</evidence>
<feature type="transmembrane region" description="Helical" evidence="12">
    <location>
        <begin position="203"/>
        <end position="224"/>
    </location>
</feature>
<dbReference type="AlphaFoldDB" id="A0A151N3J0"/>
<keyword evidence="8 12" id="KW-0472">Membrane</keyword>
<keyword evidence="15" id="KW-1185">Reference proteome</keyword>
<organism evidence="14 15">
    <name type="scientific">Alligator mississippiensis</name>
    <name type="common">American alligator</name>
    <dbReference type="NCBI Taxonomy" id="8496"/>
    <lineage>
        <taxon>Eukaryota</taxon>
        <taxon>Metazoa</taxon>
        <taxon>Chordata</taxon>
        <taxon>Craniata</taxon>
        <taxon>Vertebrata</taxon>
        <taxon>Euteleostomi</taxon>
        <taxon>Archelosauria</taxon>
        <taxon>Archosauria</taxon>
        <taxon>Crocodylia</taxon>
        <taxon>Alligatoridae</taxon>
        <taxon>Alligatorinae</taxon>
        <taxon>Alligator</taxon>
    </lineage>
</organism>
<dbReference type="Pfam" id="PF13853">
    <property type="entry name" value="7tm_4"/>
    <property type="match status" value="1"/>
</dbReference>
<keyword evidence="10 11" id="KW-0807">Transducer</keyword>
<evidence type="ECO:0000256" key="1">
    <source>
        <dbReference type="ARBA" id="ARBA00004651"/>
    </source>
</evidence>
<feature type="transmembrane region" description="Helical" evidence="12">
    <location>
        <begin position="103"/>
        <end position="124"/>
    </location>
</feature>
<evidence type="ECO:0000259" key="13">
    <source>
        <dbReference type="PROSITE" id="PS50262"/>
    </source>
</evidence>